<evidence type="ECO:0000256" key="7">
    <source>
        <dbReference type="ARBA" id="ARBA00022989"/>
    </source>
</evidence>
<feature type="region of interest" description="Disordered" evidence="13">
    <location>
        <begin position="1"/>
        <end position="36"/>
    </location>
</feature>
<protein>
    <recommendedName>
        <fullName evidence="15">Phospholipid/glycerol acyltransferase domain-containing protein</fullName>
    </recommendedName>
</protein>
<keyword evidence="10" id="KW-0594">Phospholipid biosynthesis</keyword>
<evidence type="ECO:0000256" key="12">
    <source>
        <dbReference type="ARBA" id="ARBA00023315"/>
    </source>
</evidence>
<evidence type="ECO:0000256" key="13">
    <source>
        <dbReference type="SAM" id="MobiDB-lite"/>
    </source>
</evidence>
<evidence type="ECO:0000256" key="9">
    <source>
        <dbReference type="ARBA" id="ARBA00023136"/>
    </source>
</evidence>
<keyword evidence="6 14" id="KW-0812">Transmembrane</keyword>
<evidence type="ECO:0000313" key="17">
    <source>
        <dbReference type="Proteomes" id="UP000011116"/>
    </source>
</evidence>
<dbReference type="EnsemblPlants" id="HORVU.MOREX.r3.3HG0259460.1">
    <property type="protein sequence ID" value="HORVU.MOREX.r3.3HG0259460.1"/>
    <property type="gene ID" value="HORVU.MOREX.r3.3HG0259460"/>
</dbReference>
<evidence type="ECO:0000259" key="15">
    <source>
        <dbReference type="SMART" id="SM00563"/>
    </source>
</evidence>
<dbReference type="GO" id="GO:0016020">
    <property type="term" value="C:membrane"/>
    <property type="evidence" value="ECO:0007669"/>
    <property type="project" value="UniProtKB-SubCell"/>
</dbReference>
<keyword evidence="12" id="KW-0012">Acyltransferase</keyword>
<keyword evidence="11" id="KW-1208">Phospholipid metabolism</keyword>
<evidence type="ECO:0000256" key="1">
    <source>
        <dbReference type="ARBA" id="ARBA00004370"/>
    </source>
</evidence>
<dbReference type="PANTHER" id="PTHR23063:SF39">
    <property type="entry name" value="LYSOPHOSPHOLIPID ACYLTRANSFERASE LPEAT1"/>
    <property type="match status" value="1"/>
</dbReference>
<comment type="pathway">
    <text evidence="2">Lipid metabolism.</text>
</comment>
<feature type="transmembrane region" description="Helical" evidence="14">
    <location>
        <begin position="65"/>
        <end position="82"/>
    </location>
</feature>
<keyword evidence="17" id="KW-1185">Reference proteome</keyword>
<dbReference type="OrthoDB" id="272512at2759"/>
<dbReference type="SUPFAM" id="SSF69593">
    <property type="entry name" value="Glycerol-3-phosphate (1)-acyltransferase"/>
    <property type="match status" value="1"/>
</dbReference>
<evidence type="ECO:0000256" key="3">
    <source>
        <dbReference type="ARBA" id="ARBA00008655"/>
    </source>
</evidence>
<evidence type="ECO:0000256" key="5">
    <source>
        <dbReference type="ARBA" id="ARBA00022679"/>
    </source>
</evidence>
<evidence type="ECO:0000256" key="6">
    <source>
        <dbReference type="ARBA" id="ARBA00022692"/>
    </source>
</evidence>
<dbReference type="SMART" id="SM00563">
    <property type="entry name" value="PlsC"/>
    <property type="match status" value="1"/>
</dbReference>
<keyword evidence="9 14" id="KW-0472">Membrane</keyword>
<dbReference type="OMA" id="MAQPYTT"/>
<name>A0A8I6X728_HORVV</name>
<dbReference type="RefSeq" id="XP_044975936.1">
    <property type="nucleotide sequence ID" value="XM_045120001.1"/>
</dbReference>
<dbReference type="GO" id="GO:0008374">
    <property type="term" value="F:O-acyltransferase activity"/>
    <property type="evidence" value="ECO:0007669"/>
    <property type="project" value="InterPro"/>
</dbReference>
<evidence type="ECO:0000256" key="14">
    <source>
        <dbReference type="SAM" id="Phobius"/>
    </source>
</evidence>
<keyword evidence="4" id="KW-0444">Lipid biosynthesis</keyword>
<feature type="domain" description="Phospholipid/glycerol acyltransferase" evidence="15">
    <location>
        <begin position="164"/>
        <end position="279"/>
    </location>
</feature>
<reference evidence="17" key="1">
    <citation type="journal article" date="2012" name="Nature">
        <title>A physical, genetic and functional sequence assembly of the barley genome.</title>
        <authorList>
            <consortium name="The International Barley Genome Sequencing Consortium"/>
            <person name="Mayer K.F."/>
            <person name="Waugh R."/>
            <person name="Brown J.W."/>
            <person name="Schulman A."/>
            <person name="Langridge P."/>
            <person name="Platzer M."/>
            <person name="Fincher G.B."/>
            <person name="Muehlbauer G.J."/>
            <person name="Sato K."/>
            <person name="Close T.J."/>
            <person name="Wise R.P."/>
            <person name="Stein N."/>
        </authorList>
    </citation>
    <scope>NUCLEOTIDE SEQUENCE [LARGE SCALE GENOMIC DNA]</scope>
    <source>
        <strain evidence="17">cv. Morex</strain>
    </source>
</reference>
<evidence type="ECO:0000256" key="8">
    <source>
        <dbReference type="ARBA" id="ARBA00023098"/>
    </source>
</evidence>
<proteinExistence type="inferred from homology"/>
<accession>A0A8I6X728</accession>
<dbReference type="PANTHER" id="PTHR23063">
    <property type="entry name" value="PHOSPHOLIPID ACYLTRANSFERASE"/>
    <property type="match status" value="1"/>
</dbReference>
<dbReference type="Pfam" id="PF01553">
    <property type="entry name" value="Acyltransferase"/>
    <property type="match status" value="1"/>
</dbReference>
<reference evidence="16" key="3">
    <citation type="submission" date="2022-01" db="UniProtKB">
        <authorList>
            <consortium name="EnsemblPlants"/>
        </authorList>
    </citation>
    <scope>IDENTIFICATION</scope>
    <source>
        <strain evidence="16">subsp. vulgare</strain>
    </source>
</reference>
<sequence>MAVDTTTAAPSHPEGGDGGGEAVRPLLSGAPAEEEEEELDIRYAPYARRDAYGPMGRGPLSSAQVARLVLAGVVLLPLRLIAGMLLVVAYYLVCRVCTLFAGGVGEGRPRLQGLKREAVLRAGRVLSRAMLFVFGFYWIPVSDRSFPNAEDVPKDHSEELERPGAIVSNHVSYVDILYHMSASSPSFVAKNSVSKLPLIGLISKCLGCIFVQRESRCSDSKGVSGAVTERLHEVSQDENSSMMLLFPEGTTTNGDYLLPFKTGAFLARAPLQPVILRYPYRRFSPAWDSMDGARHVFLLLCQFANYMEVVRLPVYYPSEQEKQDPTVYASNVRKLLATEGNLVLSNLGLAEKRVYHAALNGNSPRALHQKDD</sequence>
<dbReference type="KEGG" id="hvg:123443575"/>
<organism evidence="16 17">
    <name type="scientific">Hordeum vulgare subsp. vulgare</name>
    <name type="common">Domesticated barley</name>
    <dbReference type="NCBI Taxonomy" id="112509"/>
    <lineage>
        <taxon>Eukaryota</taxon>
        <taxon>Viridiplantae</taxon>
        <taxon>Streptophyta</taxon>
        <taxon>Embryophyta</taxon>
        <taxon>Tracheophyta</taxon>
        <taxon>Spermatophyta</taxon>
        <taxon>Magnoliopsida</taxon>
        <taxon>Liliopsida</taxon>
        <taxon>Poales</taxon>
        <taxon>Poaceae</taxon>
        <taxon>BOP clade</taxon>
        <taxon>Pooideae</taxon>
        <taxon>Triticodae</taxon>
        <taxon>Triticeae</taxon>
        <taxon>Hordeinae</taxon>
        <taxon>Hordeum</taxon>
    </lineage>
</organism>
<reference evidence="16" key="2">
    <citation type="submission" date="2020-10" db="EMBL/GenBank/DDBJ databases">
        <authorList>
            <person name="Scholz U."/>
            <person name="Mascher M."/>
            <person name="Fiebig A."/>
        </authorList>
    </citation>
    <scope>NUCLEOTIDE SEQUENCE [LARGE SCALE GENOMIC DNA]</scope>
    <source>
        <strain evidence="16">cv. Morex</strain>
    </source>
</reference>
<dbReference type="InterPro" id="IPR002123">
    <property type="entry name" value="Plipid/glycerol_acylTrfase"/>
</dbReference>
<gene>
    <name evidence="16" type="primary">LOC123443575</name>
</gene>
<evidence type="ECO:0000256" key="4">
    <source>
        <dbReference type="ARBA" id="ARBA00022516"/>
    </source>
</evidence>
<comment type="subcellular location">
    <subcellularLocation>
        <location evidence="1">Membrane</location>
    </subcellularLocation>
</comment>
<dbReference type="GO" id="GO:0008654">
    <property type="term" value="P:phospholipid biosynthetic process"/>
    <property type="evidence" value="ECO:0007669"/>
    <property type="project" value="UniProtKB-KW"/>
</dbReference>
<dbReference type="GeneID" id="123443575"/>
<dbReference type="CDD" id="cd07991">
    <property type="entry name" value="LPLAT_LPCAT1-like"/>
    <property type="match status" value="1"/>
</dbReference>
<comment type="similarity">
    <text evidence="3">Belongs to the 1-acyl-sn-glycerol-3-phosphate acyltransferase family.</text>
</comment>
<evidence type="ECO:0000256" key="11">
    <source>
        <dbReference type="ARBA" id="ARBA00023264"/>
    </source>
</evidence>
<dbReference type="InterPro" id="IPR045252">
    <property type="entry name" value="LPCAT1-like"/>
</dbReference>
<dbReference type="AlphaFoldDB" id="A0A8I6X728"/>
<evidence type="ECO:0000256" key="10">
    <source>
        <dbReference type="ARBA" id="ARBA00023209"/>
    </source>
</evidence>
<keyword evidence="8" id="KW-0443">Lipid metabolism</keyword>
<evidence type="ECO:0000313" key="16">
    <source>
        <dbReference type="EnsemblPlants" id="HORVU.MOREX.r3.3HG0259460.1"/>
    </source>
</evidence>
<dbReference type="Proteomes" id="UP000011116">
    <property type="component" value="Chromosome 3H"/>
</dbReference>
<dbReference type="Gramene" id="HORVU.MOREX.r3.3HG0259460.1">
    <property type="protein sequence ID" value="HORVU.MOREX.r3.3HG0259460.1"/>
    <property type="gene ID" value="HORVU.MOREX.r3.3HG0259460"/>
</dbReference>
<keyword evidence="7 14" id="KW-1133">Transmembrane helix</keyword>
<keyword evidence="5" id="KW-0808">Transferase</keyword>
<evidence type="ECO:0000256" key="2">
    <source>
        <dbReference type="ARBA" id="ARBA00005189"/>
    </source>
</evidence>